<evidence type="ECO:0000313" key="3">
    <source>
        <dbReference type="Proteomes" id="UP000011841"/>
    </source>
</evidence>
<proteinExistence type="predicted"/>
<dbReference type="OrthoDB" id="7418984at2"/>
<dbReference type="STRING" id="1245469.S58_56720"/>
<organism evidence="2 3">
    <name type="scientific">Bradyrhizobium oligotrophicum S58</name>
    <dbReference type="NCBI Taxonomy" id="1245469"/>
    <lineage>
        <taxon>Bacteria</taxon>
        <taxon>Pseudomonadati</taxon>
        <taxon>Pseudomonadota</taxon>
        <taxon>Alphaproteobacteria</taxon>
        <taxon>Hyphomicrobiales</taxon>
        <taxon>Nitrobacteraceae</taxon>
        <taxon>Bradyrhizobium</taxon>
    </lineage>
</organism>
<dbReference type="KEGG" id="aol:S58_56720"/>
<dbReference type="GeneID" id="301819408"/>
<protein>
    <recommendedName>
        <fullName evidence="1">Putative Flp pilus-assembly TadG-like N-terminal domain-containing protein</fullName>
    </recommendedName>
</protein>
<dbReference type="Pfam" id="PF13400">
    <property type="entry name" value="Tad"/>
    <property type="match status" value="1"/>
</dbReference>
<dbReference type="RefSeq" id="WP_015668735.1">
    <property type="nucleotide sequence ID" value="NC_020453.1"/>
</dbReference>
<sequence>MPAPISSKALRSLSRRFWDARDGQISGIFAVALVPILVSVGAAVDFAKTGDVKAQLQKSVDAAVLAGVTQASGLQVSTASSVFSASYKGRFDTTPTATFTANSDGTLTGQASTSVKTSFLNVMGMSSLGVSASGTAKAGAQSRSPVCILLVSTINSQSLLVNSGAQLNAPTCEVHVLSTQTPAVMFNATLNVKRICVKGNNVTKNGGVTPPVETGCAAIADPFAGKLPTPSTTCTVSSNVIKNGGTASLDPGVYCGGVTLNGTGTLTLNPGLYVIKGSPFIFNSGWTVNGTGVTFYFADSGGSITFNGNVTANLSAPTTGTYANILMYEPTGLSTSQLPINGTSGSSFTGLIYLPSRNVTINSVSNVSSNSVTMVFNTLILNATNWNIAPGALSMSVTTGPAGTAFLSR</sequence>
<dbReference type="InterPro" id="IPR028087">
    <property type="entry name" value="Tad_N"/>
</dbReference>
<evidence type="ECO:0000313" key="2">
    <source>
        <dbReference type="EMBL" id="BAM91649.1"/>
    </source>
</evidence>
<dbReference type="EMBL" id="AP012603">
    <property type="protein sequence ID" value="BAM91649.1"/>
    <property type="molecule type" value="Genomic_DNA"/>
</dbReference>
<reference evidence="2 3" key="1">
    <citation type="journal article" date="2013" name="Appl. Environ. Microbiol.">
        <title>Genome analysis suggests that the soil oligotrophic bacterium Agromonas oligotrophica (Bradyrhizobium oligotrophicum) is a nitrogen-fixing symbiont of Aeschynomene indica.</title>
        <authorList>
            <person name="Okubo T."/>
            <person name="Fukushima S."/>
            <person name="Itakura M."/>
            <person name="Oshima K."/>
            <person name="Longtonglang A."/>
            <person name="Teaumroong N."/>
            <person name="Mitsui H."/>
            <person name="Hattori M."/>
            <person name="Hattori R."/>
            <person name="Hattori T."/>
            <person name="Minamisawa K."/>
        </authorList>
    </citation>
    <scope>NUCLEOTIDE SEQUENCE [LARGE SCALE GENOMIC DNA]</scope>
    <source>
        <strain evidence="2 3">S58</strain>
    </source>
</reference>
<dbReference type="AlphaFoldDB" id="M4ZD27"/>
<evidence type="ECO:0000259" key="1">
    <source>
        <dbReference type="Pfam" id="PF13400"/>
    </source>
</evidence>
<dbReference type="eggNOG" id="COG4961">
    <property type="taxonomic scope" value="Bacteria"/>
</dbReference>
<feature type="domain" description="Putative Flp pilus-assembly TadG-like N-terminal" evidence="1">
    <location>
        <begin position="23"/>
        <end position="69"/>
    </location>
</feature>
<dbReference type="HOGENOM" id="CLU_046706_0_0_5"/>
<dbReference type="PATRIC" id="fig|1245469.3.peg.5805"/>
<name>M4ZD27_9BRAD</name>
<keyword evidence="3" id="KW-1185">Reference proteome</keyword>
<dbReference type="Proteomes" id="UP000011841">
    <property type="component" value="Chromosome"/>
</dbReference>
<accession>M4ZD27</accession>
<gene>
    <name evidence="2" type="ORF">S58_56720</name>
</gene>